<sequence>MSAGQPDNAFLGIGWAFPPGFSRGSCHSEMVTDQQDIEQSLRILFSTRPGERVMQPEYGCALQRYVFSMLDEHALANIIDAISHAVLFFEPRIQLLQANADLQQLFDGVLMLQLSYLIRGTNSRHNMVYPFYLLEGTEVAQ</sequence>
<dbReference type="RefSeq" id="WP_173502037.1">
    <property type="nucleotide sequence ID" value="NZ_JABSOD010000017.1"/>
</dbReference>
<name>A0A7Y5EJY0_9GAMM</name>
<accession>A0A7Y5EJY0</accession>
<dbReference type="Proteomes" id="UP000523161">
    <property type="component" value="Unassembled WGS sequence"/>
</dbReference>
<comment type="caution">
    <text evidence="2">The sequence shown here is derived from an EMBL/GenBank/DDBJ whole genome shotgun (WGS) entry which is preliminary data.</text>
</comment>
<dbReference type="SUPFAM" id="SSF160719">
    <property type="entry name" value="gpW/gp25-like"/>
    <property type="match status" value="1"/>
</dbReference>
<feature type="domain" description="IraD/Gp25-like" evidence="1">
    <location>
        <begin position="33"/>
        <end position="122"/>
    </location>
</feature>
<dbReference type="AlphaFoldDB" id="A0A7Y5EJY0"/>
<dbReference type="Gene3D" id="3.10.450.40">
    <property type="match status" value="1"/>
</dbReference>
<keyword evidence="3" id="KW-1185">Reference proteome</keyword>
<proteinExistence type="predicted"/>
<gene>
    <name evidence="2" type="ORF">HRH59_14700</name>
</gene>
<evidence type="ECO:0000313" key="2">
    <source>
        <dbReference type="EMBL" id="NRQ43801.1"/>
    </source>
</evidence>
<organism evidence="2 3">
    <name type="scientific">Rheinheimera lutimaris</name>
    <dbReference type="NCBI Taxonomy" id="2740584"/>
    <lineage>
        <taxon>Bacteria</taxon>
        <taxon>Pseudomonadati</taxon>
        <taxon>Pseudomonadota</taxon>
        <taxon>Gammaproteobacteria</taxon>
        <taxon>Chromatiales</taxon>
        <taxon>Chromatiaceae</taxon>
        <taxon>Rheinheimera</taxon>
    </lineage>
</organism>
<dbReference type="EMBL" id="JABSOD010000017">
    <property type="protein sequence ID" value="NRQ43801.1"/>
    <property type="molecule type" value="Genomic_DNA"/>
</dbReference>
<evidence type="ECO:0000259" key="1">
    <source>
        <dbReference type="Pfam" id="PF04965"/>
    </source>
</evidence>
<dbReference type="Pfam" id="PF04965">
    <property type="entry name" value="GPW_gp25"/>
    <property type="match status" value="1"/>
</dbReference>
<protein>
    <submittedName>
        <fullName evidence="2">GPW/gp25 family protein</fullName>
    </submittedName>
</protein>
<dbReference type="InterPro" id="IPR007048">
    <property type="entry name" value="IraD/Gp25-like"/>
</dbReference>
<reference evidence="2 3" key="1">
    <citation type="submission" date="2020-06" db="EMBL/GenBank/DDBJ databases">
        <title>Rheinheimera sp. nov., a marine bacterium isolated from coastal.</title>
        <authorList>
            <person name="Yu Q."/>
            <person name="Qi Y."/>
            <person name="Pu J."/>
        </authorList>
    </citation>
    <scope>NUCLEOTIDE SEQUENCE [LARGE SCALE GENOMIC DNA]</scope>
    <source>
        <strain evidence="2 3">YQF-2</strain>
    </source>
</reference>
<evidence type="ECO:0000313" key="3">
    <source>
        <dbReference type="Proteomes" id="UP000523161"/>
    </source>
</evidence>